<dbReference type="CDD" id="cd02440">
    <property type="entry name" value="AdoMet_MTases"/>
    <property type="match status" value="1"/>
</dbReference>
<evidence type="ECO:0000256" key="2">
    <source>
        <dbReference type="ARBA" id="ARBA00022679"/>
    </source>
</evidence>
<dbReference type="Pfam" id="PF13649">
    <property type="entry name" value="Methyltransf_25"/>
    <property type="match status" value="1"/>
</dbReference>
<dbReference type="PANTHER" id="PTHR43861">
    <property type="entry name" value="TRANS-ACONITATE 2-METHYLTRANSFERASE-RELATED"/>
    <property type="match status" value="1"/>
</dbReference>
<keyword evidence="2 4" id="KW-0808">Transferase</keyword>
<dbReference type="InterPro" id="IPR041698">
    <property type="entry name" value="Methyltransf_25"/>
</dbReference>
<dbReference type="GO" id="GO:0032259">
    <property type="term" value="P:methylation"/>
    <property type="evidence" value="ECO:0007669"/>
    <property type="project" value="UniProtKB-KW"/>
</dbReference>
<feature type="domain" description="Methyltransferase" evidence="3">
    <location>
        <begin position="39"/>
        <end position="129"/>
    </location>
</feature>
<sequence length="260" mass="30338">MLGNNVAWEPELYLHGNYFQNEISDAFRKCFKVKPCGTILDIGCGEGQYTSRVADTIKHSHILGIDSSEAMINHASRQWARKNLSFEVHNIEELECSQVFDFILSFWCLHWTNIEASLPNIFHALKKGGRVYAVFSSFSDNSILQVWHELAKQNRYADLTDKYINPIHQHTNYFYHVFHVLNQLPFKQVTVNLKTVTVFFPNINYFKNLLLTMPFTSTFPAEIIEGFLEEMVQTFQNICQRKYGGKLYYETRPIFLEAIK</sequence>
<accession>A0A6F8T8U2</accession>
<dbReference type="Gene3D" id="3.40.50.150">
    <property type="entry name" value="Vaccinia Virus protein VP39"/>
    <property type="match status" value="1"/>
</dbReference>
<evidence type="ECO:0000313" key="4">
    <source>
        <dbReference type="EMBL" id="BCA96871.1"/>
    </source>
</evidence>
<evidence type="ECO:0000259" key="3">
    <source>
        <dbReference type="Pfam" id="PF13649"/>
    </source>
</evidence>
<gene>
    <name evidence="4" type="ORF">TUM19329_32320</name>
</gene>
<dbReference type="SUPFAM" id="SSF53335">
    <property type="entry name" value="S-adenosyl-L-methionine-dependent methyltransferases"/>
    <property type="match status" value="1"/>
</dbReference>
<dbReference type="KEGG" id="lant:TUM19329_32320"/>
<dbReference type="PANTHER" id="PTHR43861:SF1">
    <property type="entry name" value="TRANS-ACONITATE 2-METHYLTRANSFERASE"/>
    <property type="match status" value="1"/>
</dbReference>
<dbReference type="GO" id="GO:0008168">
    <property type="term" value="F:methyltransferase activity"/>
    <property type="evidence" value="ECO:0007669"/>
    <property type="project" value="UniProtKB-KW"/>
</dbReference>
<proteinExistence type="predicted"/>
<name>A0A6F8T8U2_9GAMM</name>
<organism evidence="4 5">
    <name type="scientific">Legionella antarctica</name>
    <dbReference type="NCBI Taxonomy" id="2708020"/>
    <lineage>
        <taxon>Bacteria</taxon>
        <taxon>Pseudomonadati</taxon>
        <taxon>Pseudomonadota</taxon>
        <taxon>Gammaproteobacteria</taxon>
        <taxon>Legionellales</taxon>
        <taxon>Legionellaceae</taxon>
        <taxon>Legionella</taxon>
    </lineage>
</organism>
<dbReference type="InterPro" id="IPR029063">
    <property type="entry name" value="SAM-dependent_MTases_sf"/>
</dbReference>
<evidence type="ECO:0000313" key="5">
    <source>
        <dbReference type="Proteomes" id="UP000502894"/>
    </source>
</evidence>
<keyword evidence="5" id="KW-1185">Reference proteome</keyword>
<evidence type="ECO:0000256" key="1">
    <source>
        <dbReference type="ARBA" id="ARBA00022603"/>
    </source>
</evidence>
<protein>
    <submittedName>
        <fullName evidence="4">Methyltransferase</fullName>
    </submittedName>
</protein>
<dbReference type="Proteomes" id="UP000502894">
    <property type="component" value="Chromosome"/>
</dbReference>
<dbReference type="AlphaFoldDB" id="A0A6F8T8U2"/>
<keyword evidence="1 4" id="KW-0489">Methyltransferase</keyword>
<dbReference type="EMBL" id="AP022839">
    <property type="protein sequence ID" value="BCA96871.1"/>
    <property type="molecule type" value="Genomic_DNA"/>
</dbReference>
<reference evidence="4" key="1">
    <citation type="journal article" date="2020" name="Microbiol. Resour. Announc.">
        <title>Complete Genome Sequence of Novel Psychrotolerant Legionella Strain TUM19329, Isolated from Antarctic Lake Sediment.</title>
        <authorList>
            <person name="Shimada S."/>
            <person name="Nakai R."/>
            <person name="Aoki K."/>
            <person name="Shimoeda N."/>
            <person name="Ohno G."/>
            <person name="Miyazaki Y."/>
            <person name="Kudoh S."/>
            <person name="Imura S."/>
            <person name="Watanabe K."/>
            <person name="Ishii Y."/>
            <person name="Tateda K."/>
        </authorList>
    </citation>
    <scope>NUCLEOTIDE SEQUENCE [LARGE SCALE GENOMIC DNA]</scope>
    <source>
        <strain evidence="4">TUM19329</strain>
    </source>
</reference>